<feature type="region of interest" description="Disordered" evidence="1">
    <location>
        <begin position="1"/>
        <end position="30"/>
    </location>
</feature>
<protein>
    <submittedName>
        <fullName evidence="2">Uncharacterized protein</fullName>
    </submittedName>
</protein>
<reference evidence="2 3" key="1">
    <citation type="submission" date="2015-01" db="EMBL/GenBank/DDBJ databases">
        <title>Genome sequence of Mycobacterium llatzerense and Mycobacterium immunogenum recovered from brain abscess.</title>
        <authorList>
            <person name="Greninger A.L."/>
            <person name="Langelier C."/>
            <person name="Cunningham G."/>
            <person name="Chiu C.Y."/>
            <person name="Miller S."/>
        </authorList>
    </citation>
    <scope>NUCLEOTIDE SEQUENCE [LARGE SCALE GENOMIC DNA]</scope>
    <source>
        <strain evidence="2 3">CLUC14</strain>
    </source>
</reference>
<evidence type="ECO:0000313" key="2">
    <source>
        <dbReference type="EMBL" id="KIU15922.1"/>
    </source>
</evidence>
<name>A0A0D1LCE0_9MYCO</name>
<comment type="caution">
    <text evidence="2">The sequence shown here is derived from an EMBL/GenBank/DDBJ whole genome shotgun (WGS) entry which is preliminary data.</text>
</comment>
<dbReference type="PATRIC" id="fig|280871.6.peg.3470"/>
<dbReference type="EMBL" id="JXST01000022">
    <property type="protein sequence ID" value="KIU15922.1"/>
    <property type="molecule type" value="Genomic_DNA"/>
</dbReference>
<dbReference type="AlphaFoldDB" id="A0A0D1LCE0"/>
<evidence type="ECO:0000256" key="1">
    <source>
        <dbReference type="SAM" id="MobiDB-lite"/>
    </source>
</evidence>
<evidence type="ECO:0000313" key="3">
    <source>
        <dbReference type="Proteomes" id="UP000032221"/>
    </source>
</evidence>
<keyword evidence="3" id="KW-1185">Reference proteome</keyword>
<proteinExistence type="predicted"/>
<gene>
    <name evidence="2" type="ORF">TL10_16725</name>
</gene>
<organism evidence="2 3">
    <name type="scientific">Mycolicibacterium llatzerense</name>
    <dbReference type="NCBI Taxonomy" id="280871"/>
    <lineage>
        <taxon>Bacteria</taxon>
        <taxon>Bacillati</taxon>
        <taxon>Actinomycetota</taxon>
        <taxon>Actinomycetes</taxon>
        <taxon>Mycobacteriales</taxon>
        <taxon>Mycobacteriaceae</taxon>
        <taxon>Mycolicibacterium</taxon>
    </lineage>
</organism>
<accession>A0A0D1LCE0</accession>
<dbReference type="Proteomes" id="UP000032221">
    <property type="component" value="Unassembled WGS sequence"/>
</dbReference>
<sequence length="71" mass="7834">MELTIGSDGLNRDQVGGHIHSPHRQVAEPGTHQIQFRVQPLRGEQVLVRGAAQCAADPTRRVDGNCDHRGW</sequence>